<keyword evidence="3" id="KW-1185">Reference proteome</keyword>
<dbReference type="Proteomes" id="UP000035721">
    <property type="component" value="Unassembled WGS sequence"/>
</dbReference>
<evidence type="ECO:0000313" key="3">
    <source>
        <dbReference type="Proteomes" id="UP000035721"/>
    </source>
</evidence>
<name>A0A077LTY5_9MICO</name>
<organism evidence="2 3">
    <name type="scientific">Nostocoides japonicum T1-X7</name>
    <dbReference type="NCBI Taxonomy" id="1194083"/>
    <lineage>
        <taxon>Bacteria</taxon>
        <taxon>Bacillati</taxon>
        <taxon>Actinomycetota</taxon>
        <taxon>Actinomycetes</taxon>
        <taxon>Micrococcales</taxon>
        <taxon>Intrasporangiaceae</taxon>
        <taxon>Nostocoides</taxon>
    </lineage>
</organism>
<feature type="region of interest" description="Disordered" evidence="1">
    <location>
        <begin position="91"/>
        <end position="119"/>
    </location>
</feature>
<evidence type="ECO:0000313" key="2">
    <source>
        <dbReference type="EMBL" id="CCH77138.1"/>
    </source>
</evidence>
<evidence type="ECO:0000256" key="1">
    <source>
        <dbReference type="SAM" id="MobiDB-lite"/>
    </source>
</evidence>
<gene>
    <name evidence="2" type="ORF">BN12_1680004</name>
</gene>
<dbReference type="RefSeq" id="WP_157635529.1">
    <property type="nucleotide sequence ID" value="NZ_HF570958.1"/>
</dbReference>
<dbReference type="EMBL" id="CAJB01000077">
    <property type="protein sequence ID" value="CCH77138.1"/>
    <property type="molecule type" value="Genomic_DNA"/>
</dbReference>
<dbReference type="OrthoDB" id="9890671at2"/>
<dbReference type="STRING" id="1194083.BN12_1680004"/>
<proteinExistence type="predicted"/>
<protein>
    <submittedName>
        <fullName evidence="2">Uncharacterized protein</fullName>
    </submittedName>
</protein>
<accession>A0A077LTY5</accession>
<reference evidence="2 3" key="1">
    <citation type="journal article" date="2013" name="ISME J.">
        <title>A metabolic model for members of the genus Tetrasphaera involved in enhanced biological phosphorus removal.</title>
        <authorList>
            <person name="Kristiansen R."/>
            <person name="Nguyen H.T.T."/>
            <person name="Saunders A.M."/>
            <person name="Nielsen J.L."/>
            <person name="Wimmer R."/>
            <person name="Le V.Q."/>
            <person name="McIlroy S.J."/>
            <person name="Petrovski S."/>
            <person name="Seviour R.J."/>
            <person name="Calteau A."/>
            <person name="Nielsen K.L."/>
            <person name="Nielsen P.H."/>
        </authorList>
    </citation>
    <scope>NUCLEOTIDE SEQUENCE [LARGE SCALE GENOMIC DNA]</scope>
    <source>
        <strain evidence="2 3">T1-X7</strain>
    </source>
</reference>
<sequence length="180" mass="19659">MQANLDKWNVITDPGDVASGDHRGPRVRISAEGWSVDVTVASDEQGRPRLTTLTVDLDEHFGEVSMARLVTLPLPTITEVAAAAADGYWEARGRGDSPRKAAGRATVITDFGGPPPPRRRGMSPEDFAAAWHSTPKPRRAALAAHFGVDVQTVDFWTRKARDRGLIPEAEVGRKRKEEAR</sequence>
<dbReference type="AlphaFoldDB" id="A0A077LTY5"/>
<comment type="caution">
    <text evidence="2">The sequence shown here is derived from an EMBL/GenBank/DDBJ whole genome shotgun (WGS) entry which is preliminary data.</text>
</comment>